<evidence type="ECO:0000313" key="3">
    <source>
        <dbReference type="Proteomes" id="UP001151081"/>
    </source>
</evidence>
<accession>A0A9X4AX23</accession>
<protein>
    <submittedName>
        <fullName evidence="2">Tetratricopeptide repeat protein</fullName>
    </submittedName>
</protein>
<dbReference type="SUPFAM" id="SSF48452">
    <property type="entry name" value="TPR-like"/>
    <property type="match status" value="2"/>
</dbReference>
<dbReference type="SMART" id="SM00028">
    <property type="entry name" value="TPR"/>
    <property type="match status" value="5"/>
</dbReference>
<dbReference type="InterPro" id="IPR019734">
    <property type="entry name" value="TPR_rpt"/>
</dbReference>
<dbReference type="RefSeq" id="WP_272423636.1">
    <property type="nucleotide sequence ID" value="NZ_JAGTJJ010000062.1"/>
</dbReference>
<feature type="compositionally biased region" description="Basic and acidic residues" evidence="1">
    <location>
        <begin position="957"/>
        <end position="969"/>
    </location>
</feature>
<proteinExistence type="predicted"/>
<comment type="caution">
    <text evidence="2">The sequence shown here is derived from an EMBL/GenBank/DDBJ whole genome shotgun (WGS) entry which is preliminary data.</text>
</comment>
<dbReference type="InterPro" id="IPR011990">
    <property type="entry name" value="TPR-like_helical_dom_sf"/>
</dbReference>
<dbReference type="EMBL" id="JAGTJJ010000062">
    <property type="protein sequence ID" value="MDC3987968.1"/>
    <property type="molecule type" value="Genomic_DNA"/>
</dbReference>
<dbReference type="Pfam" id="PF13374">
    <property type="entry name" value="TPR_10"/>
    <property type="match status" value="1"/>
</dbReference>
<evidence type="ECO:0000313" key="2">
    <source>
        <dbReference type="EMBL" id="MDC3987968.1"/>
    </source>
</evidence>
<evidence type="ECO:0000256" key="1">
    <source>
        <dbReference type="SAM" id="MobiDB-lite"/>
    </source>
</evidence>
<sequence length="1027" mass="112010">MSEQVVYFLREDVSLPSIFEGVAREGFQVVRRAPRRADASPFWTIDMGEGRYMLLVDSGLLGVRFIDWKSGKPMPAWLESSVVRRTADELAARAREAKTPEEKIATLCEAVAAFAPNLPDGIRAALAARLRDSEEAVRWMAHKSVVTLSDASLEQTLGEMLAGGPVPEDMEAWARELHELAVRAVRGDYTDDLETDNEDYLRDALRRDLTEKKWRRVEVAAARLLWKELPLYELEAAAAWAKAMAATGRVWKAYFAALLVSEIERSRGEEGLAAVVRAEIEPTLATREDLPTREDLHPILWIVRDRLNDDYTAACDRALDAMDAHVKNLEVERLLFRAISLRNGPEGRPLAKKLRDLLPGAITPLALLSYLHGFDDVDDEALADAEALAAAMAQRELAAKGKADPPSPENASFDAWAEGILAYQARKPKDLIRGHIRILQKRGDNEGALHAAERAIAAEDSALAWMDKGFILTSMKRHADAIAAYTEAIARVDKDGKVLLGGSYDVLWFNRACERAITGDHENALRDLATAVAKDKEWIEKARADDYFDSVRDDARFEGILTGTYELPPESSPFDWKTLADRAKGLSFVGRYEEAIAAGREALRKAEKALPPEDPGIATCLENLGFAATWGGDAKEGATALRRAVAMRERIDAESREAGEAYHHLGSALGMTGDGAGAELYYGKALALREKHDGVESAMAAKSWGDMAGLSLGAGRRDEGIERLERARSILEKVIAGFLAEGRAADDDTLVEARADLLTVYGNLLLTHARGGEHEPAIEAARGAVAEAVHLGTRINPNLRNSIAQTLQSLAEQGVAGALDTLAALADAVLPKEPTEVLESRARWSRIRAGLQALREAGFGDDFILARLKDALRGEPPPPAVARVAGATEALSGFVQEIATTQGTNIVVTLMALQTAEAGGRTLDETLHDLQELALASVAASVENKGPQNEQGKPSKAKSDEPPPWERDPFGNPYLDSEMNRRLGYGDEDDDSEDDDSGEGEEDESDEDGYGDEDGYDDEDEGDDEDD</sequence>
<dbReference type="Proteomes" id="UP001151081">
    <property type="component" value="Unassembled WGS sequence"/>
</dbReference>
<feature type="compositionally biased region" description="Acidic residues" evidence="1">
    <location>
        <begin position="986"/>
        <end position="1027"/>
    </location>
</feature>
<feature type="region of interest" description="Disordered" evidence="1">
    <location>
        <begin position="943"/>
        <end position="1027"/>
    </location>
</feature>
<name>A0A9X4AX23_9BACT</name>
<keyword evidence="3" id="KW-1185">Reference proteome</keyword>
<dbReference type="Gene3D" id="1.25.40.10">
    <property type="entry name" value="Tetratricopeptide repeat domain"/>
    <property type="match status" value="2"/>
</dbReference>
<organism evidence="2 3">
    <name type="scientific">Polyangium jinanense</name>
    <dbReference type="NCBI Taxonomy" id="2829994"/>
    <lineage>
        <taxon>Bacteria</taxon>
        <taxon>Pseudomonadati</taxon>
        <taxon>Myxococcota</taxon>
        <taxon>Polyangia</taxon>
        <taxon>Polyangiales</taxon>
        <taxon>Polyangiaceae</taxon>
        <taxon>Polyangium</taxon>
    </lineage>
</organism>
<dbReference type="AlphaFoldDB" id="A0A9X4AX23"/>
<reference evidence="2 3" key="1">
    <citation type="submission" date="2021-04" db="EMBL/GenBank/DDBJ databases">
        <title>Genome analysis of Polyangium sp.</title>
        <authorList>
            <person name="Li Y."/>
            <person name="Wang J."/>
        </authorList>
    </citation>
    <scope>NUCLEOTIDE SEQUENCE [LARGE SCALE GENOMIC DNA]</scope>
    <source>
        <strain evidence="2 3">SDU14</strain>
    </source>
</reference>
<gene>
    <name evidence="2" type="ORF">KEG57_46310</name>
</gene>
<dbReference type="NCBIfam" id="NF047558">
    <property type="entry name" value="TPR_END_plus"/>
    <property type="match status" value="1"/>
</dbReference>